<dbReference type="GO" id="GO:0016887">
    <property type="term" value="F:ATP hydrolysis activity"/>
    <property type="evidence" value="ECO:0007669"/>
    <property type="project" value="InterPro"/>
</dbReference>
<dbReference type="Pfam" id="PF00005">
    <property type="entry name" value="ABC_tran"/>
    <property type="match status" value="1"/>
</dbReference>
<reference evidence="5 6" key="1">
    <citation type="journal article" date="2011" name="Environ. Microbiol.">
        <title>Genome of alkaliphilic Bacillus pseudofirmus OF4 reveals adaptations that support the ability to grow in an external pH range from 7.5 to 11.4.</title>
        <authorList>
            <person name="Janto B."/>
            <person name="Ahmed A."/>
            <person name="Ito M."/>
            <person name="Liu J."/>
            <person name="Hicks D.B."/>
            <person name="Pagni S."/>
            <person name="Fackelmayer O.J."/>
            <person name="Smith T.A."/>
            <person name="Earl J."/>
            <person name="Elbourne L.D."/>
            <person name="Hassan K."/>
            <person name="Paulsen I.T."/>
            <person name="Kolsto A.B."/>
            <person name="Tourasse N.J."/>
            <person name="Ehrlich G.D."/>
            <person name="Boissy R."/>
            <person name="Ivey D.M."/>
            <person name="Li G."/>
            <person name="Xue Y."/>
            <person name="Ma Y."/>
            <person name="Hu F.Z."/>
            <person name="Krulwich T.A."/>
        </authorList>
    </citation>
    <scope>NUCLEOTIDE SEQUENCE [LARGE SCALE GENOMIC DNA]</scope>
    <source>
        <strain evidence="6">ATCC BAA-2126 / JCM 17055 / OF4</strain>
    </source>
</reference>
<dbReference type="InterPro" id="IPR027417">
    <property type="entry name" value="P-loop_NTPase"/>
</dbReference>
<protein>
    <submittedName>
        <fullName evidence="5">ABC transporter ATP-binding protein</fullName>
    </submittedName>
</protein>
<dbReference type="AlphaFoldDB" id="D3FVD0"/>
<gene>
    <name evidence="5" type="primary">natA1</name>
    <name evidence="5" type="ordered locus">BpOF4_11390</name>
</gene>
<evidence type="ECO:0000256" key="3">
    <source>
        <dbReference type="ARBA" id="ARBA00022840"/>
    </source>
</evidence>
<dbReference type="InterPro" id="IPR003439">
    <property type="entry name" value="ABC_transporter-like_ATP-bd"/>
</dbReference>
<evidence type="ECO:0000259" key="4">
    <source>
        <dbReference type="PROSITE" id="PS50893"/>
    </source>
</evidence>
<dbReference type="GO" id="GO:0005524">
    <property type="term" value="F:ATP binding"/>
    <property type="evidence" value="ECO:0007669"/>
    <property type="project" value="UniProtKB-KW"/>
</dbReference>
<evidence type="ECO:0000256" key="2">
    <source>
        <dbReference type="ARBA" id="ARBA00022741"/>
    </source>
</evidence>
<dbReference type="PANTHER" id="PTHR42939">
    <property type="entry name" value="ABC TRANSPORTER ATP-BINDING PROTEIN ALBC-RELATED"/>
    <property type="match status" value="1"/>
</dbReference>
<keyword evidence="1" id="KW-0813">Transport</keyword>
<dbReference type="RefSeq" id="WP_012957697.1">
    <property type="nucleotide sequence ID" value="NC_013791.2"/>
</dbReference>
<evidence type="ECO:0000256" key="1">
    <source>
        <dbReference type="ARBA" id="ARBA00022448"/>
    </source>
</evidence>
<keyword evidence="6" id="KW-1185">Reference proteome</keyword>
<dbReference type="STRING" id="398511.BpOF4_11390"/>
<organism evidence="5 6">
    <name type="scientific">Alkalihalophilus pseudofirmus (strain ATCC BAA-2126 / JCM 17055 / OF4)</name>
    <name type="common">Bacillus pseudofirmus</name>
    <dbReference type="NCBI Taxonomy" id="398511"/>
    <lineage>
        <taxon>Bacteria</taxon>
        <taxon>Bacillati</taxon>
        <taxon>Bacillota</taxon>
        <taxon>Bacilli</taxon>
        <taxon>Bacillales</taxon>
        <taxon>Bacillaceae</taxon>
        <taxon>Alkalihalophilus</taxon>
    </lineage>
</organism>
<name>D3FVD0_ALKPO</name>
<dbReference type="InterPro" id="IPR003593">
    <property type="entry name" value="AAA+_ATPase"/>
</dbReference>
<dbReference type="Proteomes" id="UP000001544">
    <property type="component" value="Chromosome"/>
</dbReference>
<dbReference type="PROSITE" id="PS50893">
    <property type="entry name" value="ABC_TRANSPORTER_2"/>
    <property type="match status" value="1"/>
</dbReference>
<dbReference type="EMBL" id="CP001878">
    <property type="protein sequence ID" value="ADC50331.1"/>
    <property type="molecule type" value="Genomic_DNA"/>
</dbReference>
<dbReference type="Gene3D" id="3.40.50.300">
    <property type="entry name" value="P-loop containing nucleotide triphosphate hydrolases"/>
    <property type="match status" value="1"/>
</dbReference>
<evidence type="ECO:0000313" key="6">
    <source>
        <dbReference type="Proteomes" id="UP000001544"/>
    </source>
</evidence>
<dbReference type="InterPro" id="IPR051782">
    <property type="entry name" value="ABC_Transporter_VariousFunc"/>
</dbReference>
<dbReference type="CDD" id="cd03230">
    <property type="entry name" value="ABC_DR_subfamily_A"/>
    <property type="match status" value="1"/>
</dbReference>
<sequence length="290" mass="32803">MILLQDIYKKVDKSFELGPLSCQIEPGSIVALVGNNGAGKSTLFQTIMELVKKESGEIDYHFGTDRENGWKQAFAYVPQTPLMYHGFTIAQLADFFEMSYPGWNRNEFDRLTSLFDLPLKKQVEKLSGGMQKKAMLSLTLARQSKVLLLDEPLAGVDFEGQEQMRDEMVRYMERAEDQTILLSTHSADEIRTLADYILLMKEGHLLNQYEKDSLIASWSRIWVEGDTSALKNLKGMVSTSKQGSLVECVTSNAFEVEQELKKMGATVTSVQPLELREILRIILKEETKSA</sequence>
<dbReference type="SMART" id="SM00382">
    <property type="entry name" value="AAA"/>
    <property type="match status" value="1"/>
</dbReference>
<accession>D3FVD0</accession>
<dbReference type="PROSITE" id="PS00211">
    <property type="entry name" value="ABC_TRANSPORTER_1"/>
    <property type="match status" value="1"/>
</dbReference>
<dbReference type="KEGG" id="bpf:BpOF4_11390"/>
<keyword evidence="3 5" id="KW-0067">ATP-binding</keyword>
<proteinExistence type="predicted"/>
<dbReference type="PANTHER" id="PTHR42939:SF3">
    <property type="entry name" value="ABC TRANSPORTER ATP-BINDING COMPONENT"/>
    <property type="match status" value="1"/>
</dbReference>
<evidence type="ECO:0000313" key="5">
    <source>
        <dbReference type="EMBL" id="ADC50331.1"/>
    </source>
</evidence>
<dbReference type="eggNOG" id="COG1131">
    <property type="taxonomic scope" value="Bacteria"/>
</dbReference>
<feature type="domain" description="ABC transporter" evidence="4">
    <location>
        <begin position="2"/>
        <end position="227"/>
    </location>
</feature>
<dbReference type="SUPFAM" id="SSF52540">
    <property type="entry name" value="P-loop containing nucleoside triphosphate hydrolases"/>
    <property type="match status" value="1"/>
</dbReference>
<dbReference type="InterPro" id="IPR017871">
    <property type="entry name" value="ABC_transporter-like_CS"/>
</dbReference>
<keyword evidence="2" id="KW-0547">Nucleotide-binding</keyword>
<dbReference type="HOGENOM" id="CLU_000604_1_2_9"/>